<comment type="catalytic activity">
    <reaction evidence="9">
        <text>a D-hexose + ATP = a D-hexose 6-phosphate + ADP + H(+)</text>
        <dbReference type="Rhea" id="RHEA:22740"/>
        <dbReference type="ChEBI" id="CHEBI:4194"/>
        <dbReference type="ChEBI" id="CHEBI:15378"/>
        <dbReference type="ChEBI" id="CHEBI:30616"/>
        <dbReference type="ChEBI" id="CHEBI:229467"/>
        <dbReference type="ChEBI" id="CHEBI:456216"/>
        <dbReference type="EC" id="2.7.1.1"/>
    </reaction>
    <physiologicalReaction direction="left-to-right" evidence="9">
        <dbReference type="Rhea" id="RHEA:22741"/>
    </physiologicalReaction>
</comment>
<dbReference type="AlphaFoldDB" id="A0AAE0W3L7"/>
<dbReference type="GO" id="GO:0005536">
    <property type="term" value="F:D-glucose binding"/>
    <property type="evidence" value="ECO:0007669"/>
    <property type="project" value="InterPro"/>
</dbReference>
<evidence type="ECO:0000259" key="15">
    <source>
        <dbReference type="Pfam" id="PF00349"/>
    </source>
</evidence>
<keyword evidence="18" id="KW-1185">Reference proteome</keyword>
<comment type="catalytic activity">
    <reaction evidence="11">
        <text>D-glucose + ATP = D-glucose 6-phosphate + ADP + H(+)</text>
        <dbReference type="Rhea" id="RHEA:17825"/>
        <dbReference type="ChEBI" id="CHEBI:4167"/>
        <dbReference type="ChEBI" id="CHEBI:15378"/>
        <dbReference type="ChEBI" id="CHEBI:30616"/>
        <dbReference type="ChEBI" id="CHEBI:61548"/>
        <dbReference type="ChEBI" id="CHEBI:456216"/>
        <dbReference type="EC" id="2.7.1.1"/>
    </reaction>
    <physiologicalReaction direction="left-to-right" evidence="11">
        <dbReference type="Rhea" id="RHEA:17826"/>
    </physiologicalReaction>
</comment>
<feature type="domain" description="Hexokinase C-terminal" evidence="16">
    <location>
        <begin position="257"/>
        <end position="491"/>
    </location>
</feature>
<reference evidence="17" key="1">
    <citation type="journal article" date="2021" name="Genome Biol. Evol.">
        <title>A High-Quality Reference Genome for a Parasitic Bivalve with Doubly Uniparental Inheritance (Bivalvia: Unionida).</title>
        <authorList>
            <person name="Smith C.H."/>
        </authorList>
    </citation>
    <scope>NUCLEOTIDE SEQUENCE</scope>
    <source>
        <strain evidence="17">CHS0354</strain>
    </source>
</reference>
<dbReference type="EMBL" id="JAEAOA010000874">
    <property type="protein sequence ID" value="KAK3600838.1"/>
    <property type="molecule type" value="Genomic_DNA"/>
</dbReference>
<dbReference type="InterPro" id="IPR022673">
    <property type="entry name" value="Hexokinase_C"/>
</dbReference>
<proteinExistence type="inferred from homology"/>
<feature type="domain" description="Hexokinase N-terminal" evidence="15">
    <location>
        <begin position="56"/>
        <end position="249"/>
    </location>
</feature>
<keyword evidence="5 14" id="KW-0547">Nucleotide-binding</keyword>
<dbReference type="InterPro" id="IPR043129">
    <property type="entry name" value="ATPase_NBD"/>
</dbReference>
<dbReference type="FunFam" id="3.30.420.40:FF:000095">
    <property type="entry name" value="Phosphotransferase"/>
    <property type="match status" value="1"/>
</dbReference>
<name>A0AAE0W3L7_9BIVA</name>
<reference evidence="17" key="3">
    <citation type="submission" date="2023-05" db="EMBL/GenBank/DDBJ databases">
        <authorList>
            <person name="Smith C.H."/>
        </authorList>
    </citation>
    <scope>NUCLEOTIDE SEQUENCE</scope>
    <source>
        <strain evidence="17">CHS0354</strain>
        <tissue evidence="17">Mantle</tissue>
    </source>
</reference>
<reference evidence="17" key="2">
    <citation type="journal article" date="2021" name="Genome Biol. Evol.">
        <title>Developing a high-quality reference genome for a parasitic bivalve with doubly uniparental inheritance (Bivalvia: Unionida).</title>
        <authorList>
            <person name="Smith C.H."/>
        </authorList>
    </citation>
    <scope>NUCLEOTIDE SEQUENCE</scope>
    <source>
        <strain evidence="17">CHS0354</strain>
        <tissue evidence="17">Mantle</tissue>
    </source>
</reference>
<evidence type="ECO:0000256" key="5">
    <source>
        <dbReference type="ARBA" id="ARBA00022741"/>
    </source>
</evidence>
<evidence type="ECO:0000259" key="16">
    <source>
        <dbReference type="Pfam" id="PF03727"/>
    </source>
</evidence>
<dbReference type="PROSITE" id="PS51748">
    <property type="entry name" value="HEXOKINASE_2"/>
    <property type="match status" value="1"/>
</dbReference>
<evidence type="ECO:0000256" key="3">
    <source>
        <dbReference type="ARBA" id="ARBA00009225"/>
    </source>
</evidence>
<dbReference type="Proteomes" id="UP001195483">
    <property type="component" value="Unassembled WGS sequence"/>
</dbReference>
<evidence type="ECO:0000256" key="2">
    <source>
        <dbReference type="ARBA" id="ARBA00005028"/>
    </source>
</evidence>
<evidence type="ECO:0000256" key="8">
    <source>
        <dbReference type="ARBA" id="ARBA00023152"/>
    </source>
</evidence>
<evidence type="ECO:0000256" key="14">
    <source>
        <dbReference type="RuleBase" id="RU362007"/>
    </source>
</evidence>
<accession>A0AAE0W3L7</accession>
<sequence>MAACGKVEVNEDILDTLSPELQVIKKTMQDKQMRLGMQEILKALLKIVPDYENMLVENVLRPFIVKDEDYIRIMDLMLENFNKGLHKETNKDARVKMFPTYVRAVPDGTEEGDYLALDLGGTNFRVLLISLRGQEVNMDSKIYLIPQNIMLGTGEQLFDHIAECISKFMVSHKLGRKKLPLGFTFSFPCRQEGLDKAILTTWTKGFKCEGVEGEDIVRLLHEAIKRRGDMAVDCLAVINDTVGALMSCAHSDRQCAVGLILGTGTNACYIERLENVELANVKAEDGPREMLINTEWGAFGDDGCLDFVRTEYDRHVDKHSLNPGLQIYEKMISGMYMGEIVRLVLVKLVKHSLLFGGQGSELLFQRGRFYTKYVSEIESDVDDGFKNTKQVFEELEIDKSTEEDCRIVQHVCSLISSRAAYLASAGIGCILNKMDRPEVTVAVDGSLYRFHPHFHDLMMEKTQQLVKPGLKFKLMLSHDGSGKGAALVAAVAHRLRQEAHTFQKEDKSNLRRNLGEMNLYEQS</sequence>
<comment type="pathway">
    <text evidence="1">Carbohydrate degradation; glycolysis; D-glyceraldehyde 3-phosphate and glycerone phosphate from D-glucose: step 1/4.</text>
</comment>
<dbReference type="FunFam" id="3.40.367.20:FF:000005">
    <property type="entry name" value="Phosphotransferase"/>
    <property type="match status" value="1"/>
</dbReference>
<dbReference type="Pfam" id="PF00349">
    <property type="entry name" value="Hexokinase_1"/>
    <property type="match status" value="1"/>
</dbReference>
<evidence type="ECO:0000313" key="18">
    <source>
        <dbReference type="Proteomes" id="UP001195483"/>
    </source>
</evidence>
<comment type="similarity">
    <text evidence="3 14">Belongs to the hexokinase family.</text>
</comment>
<comment type="catalytic activity">
    <reaction evidence="12">
        <text>D-mannose + ATP = D-mannose 6-phosphate + ADP + H(+)</text>
        <dbReference type="Rhea" id="RHEA:11028"/>
        <dbReference type="ChEBI" id="CHEBI:4208"/>
        <dbReference type="ChEBI" id="CHEBI:15378"/>
        <dbReference type="ChEBI" id="CHEBI:30616"/>
        <dbReference type="ChEBI" id="CHEBI:58735"/>
        <dbReference type="ChEBI" id="CHEBI:456216"/>
        <dbReference type="EC" id="2.7.1.1"/>
    </reaction>
    <physiologicalReaction direction="left-to-right" evidence="12">
        <dbReference type="Rhea" id="RHEA:11029"/>
    </physiologicalReaction>
</comment>
<gene>
    <name evidence="17" type="ORF">CHS0354_014199</name>
</gene>
<evidence type="ECO:0000256" key="6">
    <source>
        <dbReference type="ARBA" id="ARBA00022777"/>
    </source>
</evidence>
<evidence type="ECO:0000256" key="10">
    <source>
        <dbReference type="ARBA" id="ARBA00047905"/>
    </source>
</evidence>
<evidence type="ECO:0000256" key="4">
    <source>
        <dbReference type="ARBA" id="ARBA00022679"/>
    </source>
</evidence>
<evidence type="ECO:0000256" key="13">
    <source>
        <dbReference type="ARBA" id="ARBA00059457"/>
    </source>
</evidence>
<keyword evidence="8 14" id="KW-0324">Glycolysis</keyword>
<dbReference type="EC" id="2.7.1.-" evidence="14"/>
<dbReference type="InterPro" id="IPR022672">
    <property type="entry name" value="Hexokinase_N"/>
</dbReference>
<keyword evidence="4 14" id="KW-0808">Transferase</keyword>
<organism evidence="17 18">
    <name type="scientific">Potamilus streckersoni</name>
    <dbReference type="NCBI Taxonomy" id="2493646"/>
    <lineage>
        <taxon>Eukaryota</taxon>
        <taxon>Metazoa</taxon>
        <taxon>Spiralia</taxon>
        <taxon>Lophotrochozoa</taxon>
        <taxon>Mollusca</taxon>
        <taxon>Bivalvia</taxon>
        <taxon>Autobranchia</taxon>
        <taxon>Heteroconchia</taxon>
        <taxon>Palaeoheterodonta</taxon>
        <taxon>Unionida</taxon>
        <taxon>Unionoidea</taxon>
        <taxon>Unionidae</taxon>
        <taxon>Ambleminae</taxon>
        <taxon>Lampsilini</taxon>
        <taxon>Potamilus</taxon>
    </lineage>
</organism>
<dbReference type="GO" id="GO:0005829">
    <property type="term" value="C:cytosol"/>
    <property type="evidence" value="ECO:0007669"/>
    <property type="project" value="TreeGrafter"/>
</dbReference>
<dbReference type="GO" id="GO:0008865">
    <property type="term" value="F:fructokinase activity"/>
    <property type="evidence" value="ECO:0007669"/>
    <property type="project" value="TreeGrafter"/>
</dbReference>
<dbReference type="GO" id="GO:0005524">
    <property type="term" value="F:ATP binding"/>
    <property type="evidence" value="ECO:0007669"/>
    <property type="project" value="UniProtKB-UniRule"/>
</dbReference>
<dbReference type="GO" id="GO:0006096">
    <property type="term" value="P:glycolytic process"/>
    <property type="evidence" value="ECO:0007669"/>
    <property type="project" value="UniProtKB-KW"/>
</dbReference>
<evidence type="ECO:0000256" key="12">
    <source>
        <dbReference type="ARBA" id="ARBA00050361"/>
    </source>
</evidence>
<evidence type="ECO:0000256" key="7">
    <source>
        <dbReference type="ARBA" id="ARBA00022840"/>
    </source>
</evidence>
<dbReference type="PROSITE" id="PS00378">
    <property type="entry name" value="HEXOKINASE_1"/>
    <property type="match status" value="1"/>
</dbReference>
<dbReference type="SUPFAM" id="SSF53067">
    <property type="entry name" value="Actin-like ATPase domain"/>
    <property type="match status" value="2"/>
</dbReference>
<comment type="function">
    <text evidence="13">Catalyzes the phosphorylation of various hexoses to hexose 6-phosphate.</text>
</comment>
<comment type="pathway">
    <text evidence="2">Carbohydrate metabolism; hexose metabolism.</text>
</comment>
<dbReference type="Gene3D" id="3.30.420.40">
    <property type="match status" value="1"/>
</dbReference>
<dbReference type="Gene3D" id="3.40.367.20">
    <property type="match status" value="1"/>
</dbReference>
<evidence type="ECO:0000256" key="1">
    <source>
        <dbReference type="ARBA" id="ARBA00004888"/>
    </source>
</evidence>
<dbReference type="PANTHER" id="PTHR19443">
    <property type="entry name" value="HEXOKINASE"/>
    <property type="match status" value="1"/>
</dbReference>
<evidence type="ECO:0000256" key="9">
    <source>
        <dbReference type="ARBA" id="ARBA00044613"/>
    </source>
</evidence>
<dbReference type="CDD" id="cd24019">
    <property type="entry name" value="ASKHA_NBD_HK_meta"/>
    <property type="match status" value="1"/>
</dbReference>
<evidence type="ECO:0000256" key="11">
    <source>
        <dbReference type="ARBA" id="ARBA00048160"/>
    </source>
</evidence>
<dbReference type="InterPro" id="IPR019807">
    <property type="entry name" value="Hexokinase_BS"/>
</dbReference>
<dbReference type="PANTHER" id="PTHR19443:SF16">
    <property type="entry name" value="HEXOKINASE TYPE 1-RELATED"/>
    <property type="match status" value="1"/>
</dbReference>
<comment type="catalytic activity">
    <reaction evidence="10">
        <text>D-fructose + ATP = D-fructose 6-phosphate + ADP + H(+)</text>
        <dbReference type="Rhea" id="RHEA:16125"/>
        <dbReference type="ChEBI" id="CHEBI:15378"/>
        <dbReference type="ChEBI" id="CHEBI:30616"/>
        <dbReference type="ChEBI" id="CHEBI:37721"/>
        <dbReference type="ChEBI" id="CHEBI:61527"/>
        <dbReference type="ChEBI" id="CHEBI:456216"/>
        <dbReference type="EC" id="2.7.1.1"/>
    </reaction>
    <physiologicalReaction direction="left-to-right" evidence="10">
        <dbReference type="Rhea" id="RHEA:16126"/>
    </physiologicalReaction>
</comment>
<keyword evidence="6 14" id="KW-0418">Kinase</keyword>
<keyword evidence="7 14" id="KW-0067">ATP-binding</keyword>
<dbReference type="Pfam" id="PF03727">
    <property type="entry name" value="Hexokinase_2"/>
    <property type="match status" value="1"/>
</dbReference>
<dbReference type="InterPro" id="IPR001312">
    <property type="entry name" value="Hexokinase"/>
</dbReference>
<dbReference type="GO" id="GO:0005739">
    <property type="term" value="C:mitochondrion"/>
    <property type="evidence" value="ECO:0007669"/>
    <property type="project" value="TreeGrafter"/>
</dbReference>
<dbReference type="GO" id="GO:0006006">
    <property type="term" value="P:glucose metabolic process"/>
    <property type="evidence" value="ECO:0007669"/>
    <property type="project" value="TreeGrafter"/>
</dbReference>
<protein>
    <recommendedName>
        <fullName evidence="14">Phosphotransferase</fullName>
        <ecNumber evidence="14">2.7.1.-</ecNumber>
    </recommendedName>
</protein>
<dbReference type="GO" id="GO:0001678">
    <property type="term" value="P:intracellular glucose homeostasis"/>
    <property type="evidence" value="ECO:0007669"/>
    <property type="project" value="InterPro"/>
</dbReference>
<dbReference type="GO" id="GO:0004340">
    <property type="term" value="F:glucokinase activity"/>
    <property type="evidence" value="ECO:0007669"/>
    <property type="project" value="TreeGrafter"/>
</dbReference>
<comment type="caution">
    <text evidence="17">The sequence shown here is derived from an EMBL/GenBank/DDBJ whole genome shotgun (WGS) entry which is preliminary data.</text>
</comment>
<dbReference type="PRINTS" id="PR00475">
    <property type="entry name" value="HEXOKINASE"/>
</dbReference>
<evidence type="ECO:0000313" key="17">
    <source>
        <dbReference type="EMBL" id="KAK3600838.1"/>
    </source>
</evidence>